<evidence type="ECO:0000313" key="2">
    <source>
        <dbReference type="EMBL" id="JAH38806.1"/>
    </source>
</evidence>
<reference evidence="2" key="2">
    <citation type="journal article" date="2015" name="Fish Shellfish Immunol.">
        <title>Early steps in the European eel (Anguilla anguilla)-Vibrio vulnificus interaction in the gills: Role of the RtxA13 toxin.</title>
        <authorList>
            <person name="Callol A."/>
            <person name="Pajuelo D."/>
            <person name="Ebbesson L."/>
            <person name="Teles M."/>
            <person name="MacKenzie S."/>
            <person name="Amaro C."/>
        </authorList>
    </citation>
    <scope>NUCLEOTIDE SEQUENCE</scope>
</reference>
<feature type="compositionally biased region" description="Basic and acidic residues" evidence="1">
    <location>
        <begin position="47"/>
        <end position="57"/>
    </location>
</feature>
<protein>
    <submittedName>
        <fullName evidence="2">Uncharacterized protein</fullName>
    </submittedName>
</protein>
<feature type="region of interest" description="Disordered" evidence="1">
    <location>
        <begin position="1"/>
        <end position="64"/>
    </location>
</feature>
<organism evidence="2">
    <name type="scientific">Anguilla anguilla</name>
    <name type="common">European freshwater eel</name>
    <name type="synonym">Muraena anguilla</name>
    <dbReference type="NCBI Taxonomy" id="7936"/>
    <lineage>
        <taxon>Eukaryota</taxon>
        <taxon>Metazoa</taxon>
        <taxon>Chordata</taxon>
        <taxon>Craniata</taxon>
        <taxon>Vertebrata</taxon>
        <taxon>Euteleostomi</taxon>
        <taxon>Actinopterygii</taxon>
        <taxon>Neopterygii</taxon>
        <taxon>Teleostei</taxon>
        <taxon>Anguilliformes</taxon>
        <taxon>Anguillidae</taxon>
        <taxon>Anguilla</taxon>
    </lineage>
</organism>
<dbReference type="EMBL" id="GBXM01069771">
    <property type="protein sequence ID" value="JAH38806.1"/>
    <property type="molecule type" value="Transcribed_RNA"/>
</dbReference>
<reference evidence="2" key="1">
    <citation type="submission" date="2014-11" db="EMBL/GenBank/DDBJ databases">
        <authorList>
            <person name="Amaro Gonzalez C."/>
        </authorList>
    </citation>
    <scope>NUCLEOTIDE SEQUENCE</scope>
</reference>
<accession>A0A0E9SC25</accession>
<dbReference type="AlphaFoldDB" id="A0A0E9SC25"/>
<evidence type="ECO:0000256" key="1">
    <source>
        <dbReference type="SAM" id="MobiDB-lite"/>
    </source>
</evidence>
<sequence length="64" mass="7255">MTSAQQHASNAAIRPSPEALKPYPKAGPRKAAQERRKRKSAILTDTPIKEQLEEEKKKQKMTKK</sequence>
<proteinExistence type="predicted"/>
<name>A0A0E9SC25_ANGAN</name>